<protein>
    <submittedName>
        <fullName evidence="4">Phosphorylase</fullName>
    </submittedName>
</protein>
<evidence type="ECO:0000313" key="5">
    <source>
        <dbReference type="Proteomes" id="UP000249354"/>
    </source>
</evidence>
<dbReference type="InterPro" id="IPR045759">
    <property type="entry name" value="Ap4A_phos1/2_N"/>
</dbReference>
<reference evidence="5" key="1">
    <citation type="submission" date="2018-04" db="EMBL/GenBank/DDBJ databases">
        <authorList>
            <person name="Cornet L."/>
        </authorList>
    </citation>
    <scope>NUCLEOTIDE SEQUENCE [LARGE SCALE GENOMIC DNA]</scope>
</reference>
<dbReference type="PANTHER" id="PTHR38420:SF1">
    <property type="entry name" value="PUTATIVE (AFU_ORTHOLOGUE AFUA_5G14690)-RELATED"/>
    <property type="match status" value="1"/>
</dbReference>
<evidence type="ECO:0000259" key="2">
    <source>
        <dbReference type="Pfam" id="PF09830"/>
    </source>
</evidence>
<comment type="caution">
    <text evidence="4">The sequence shown here is derived from an EMBL/GenBank/DDBJ whole genome shotgun (WGS) entry which is preliminary data.</text>
</comment>
<dbReference type="Pfam" id="PF19327">
    <property type="entry name" value="Ap4A_phos_N"/>
    <property type="match status" value="1"/>
</dbReference>
<dbReference type="SUPFAM" id="SSF54197">
    <property type="entry name" value="HIT-like"/>
    <property type="match status" value="1"/>
</dbReference>
<dbReference type="InterPro" id="IPR019200">
    <property type="entry name" value="ATP_adenylylTrfase_C"/>
</dbReference>
<dbReference type="InterPro" id="IPR036265">
    <property type="entry name" value="HIT-like_sf"/>
</dbReference>
<evidence type="ECO:0000313" key="4">
    <source>
        <dbReference type="EMBL" id="PZO19533.1"/>
    </source>
</evidence>
<dbReference type="Pfam" id="PF09830">
    <property type="entry name" value="ATP_transf"/>
    <property type="match status" value="1"/>
</dbReference>
<dbReference type="GO" id="GO:0009117">
    <property type="term" value="P:nucleotide metabolic process"/>
    <property type="evidence" value="ECO:0007669"/>
    <property type="project" value="InterPro"/>
</dbReference>
<name>A0A2W4UF25_9CYAN</name>
<dbReference type="GO" id="GO:0003877">
    <property type="term" value="F:ATP:ADP adenylyltransferase activity"/>
    <property type="evidence" value="ECO:0007669"/>
    <property type="project" value="InterPro"/>
</dbReference>
<dbReference type="GO" id="GO:0005524">
    <property type="term" value="F:ATP binding"/>
    <property type="evidence" value="ECO:0007669"/>
    <property type="project" value="InterPro"/>
</dbReference>
<evidence type="ECO:0000256" key="1">
    <source>
        <dbReference type="PIRSR" id="PIRSR000846-1"/>
    </source>
</evidence>
<dbReference type="Gene3D" id="3.30.428.70">
    <property type="match status" value="1"/>
</dbReference>
<proteinExistence type="predicted"/>
<dbReference type="EMBL" id="QBMC01000042">
    <property type="protein sequence ID" value="PZO19533.1"/>
    <property type="molecule type" value="Genomic_DNA"/>
</dbReference>
<reference evidence="4 5" key="2">
    <citation type="submission" date="2018-06" db="EMBL/GenBank/DDBJ databases">
        <title>Metagenomic assembly of (sub)arctic Cyanobacteria and their associated microbiome from non-axenic cultures.</title>
        <authorList>
            <person name="Baurain D."/>
        </authorList>
    </citation>
    <scope>NUCLEOTIDE SEQUENCE [LARGE SCALE GENOMIC DNA]</scope>
    <source>
        <strain evidence="4">ULC129bin1</strain>
    </source>
</reference>
<dbReference type="InterPro" id="IPR009163">
    <property type="entry name" value="Ap4A_phos1/2"/>
</dbReference>
<accession>A0A2W4UF25</accession>
<dbReference type="InterPro" id="IPR043171">
    <property type="entry name" value="Ap4A_phos1/2-like"/>
</dbReference>
<organism evidence="4 5">
    <name type="scientific">Leptolyngbya foveolarum</name>
    <dbReference type="NCBI Taxonomy" id="47253"/>
    <lineage>
        <taxon>Bacteria</taxon>
        <taxon>Bacillati</taxon>
        <taxon>Cyanobacteriota</taxon>
        <taxon>Cyanophyceae</taxon>
        <taxon>Leptolyngbyales</taxon>
        <taxon>Leptolyngbyaceae</taxon>
        <taxon>Leptolyngbya group</taxon>
        <taxon>Leptolyngbya</taxon>
    </lineage>
</organism>
<feature type="active site" description="Nucleophile" evidence="1">
    <location>
        <position position="152"/>
    </location>
</feature>
<feature type="domain" description="ATP adenylyltransferase C-terminal" evidence="2">
    <location>
        <begin position="183"/>
        <end position="285"/>
    </location>
</feature>
<dbReference type="AlphaFoldDB" id="A0A2W4UF25"/>
<dbReference type="PIRSF" id="PIRSF000846">
    <property type="entry name" value="ATP_adenylyltr"/>
    <property type="match status" value="1"/>
</dbReference>
<dbReference type="Proteomes" id="UP000249354">
    <property type="component" value="Unassembled WGS sequence"/>
</dbReference>
<sequence length="289" mass="32190">MSRQVQWESGSLWLRLKAQAEHGKKTGSLKSINTTAETVESGGIPFKVYVLANLAKKEKAKKQQGKTKPDNPFLPYEEDLYVTDISETHLCLLNKFNVVDHHFLIVTKAFESQENWLNLADFEALAKCLLEVDGLGFFNGGTVAGSSQPHKHLQVVPTAGESVPIERAIAPLKKGVVGRSPLLPYHHAILRWQTLPSPQQILENYHQLLNAIGIISEHWQGTQTAPYNFLCTREWMMLVPRSQEKYANISVNSLGFAGSLLVKNKAMLDQLIAMSPIELLSIVGLNPSR</sequence>
<feature type="domain" description="Ap4A phosphorylase 1/2 N-terminal" evidence="3">
    <location>
        <begin position="4"/>
        <end position="170"/>
    </location>
</feature>
<evidence type="ECO:0000259" key="3">
    <source>
        <dbReference type="Pfam" id="PF19327"/>
    </source>
</evidence>
<gene>
    <name evidence="4" type="ORF">DCF25_08360</name>
</gene>
<dbReference type="PANTHER" id="PTHR38420">
    <property type="entry name" value="AP-4-A PHOSPHORYLASE II"/>
    <property type="match status" value="1"/>
</dbReference>